<keyword evidence="3 4" id="KW-0408">Iron</keyword>
<feature type="domain" description="Cytochrome c" evidence="6">
    <location>
        <begin position="313"/>
        <end position="402"/>
    </location>
</feature>
<evidence type="ECO:0000256" key="1">
    <source>
        <dbReference type="ARBA" id="ARBA00022617"/>
    </source>
</evidence>
<dbReference type="EMBL" id="JAUZQE010000009">
    <property type="protein sequence ID" value="MDR4125497.1"/>
    <property type="molecule type" value="Genomic_DNA"/>
</dbReference>
<keyword evidence="1 4" id="KW-0349">Heme</keyword>
<evidence type="ECO:0000256" key="4">
    <source>
        <dbReference type="PROSITE-ProRule" id="PRU00433"/>
    </source>
</evidence>
<proteinExistence type="predicted"/>
<dbReference type="RefSeq" id="WP_347286681.1">
    <property type="nucleotide sequence ID" value="NZ_JAUZQE010000009.1"/>
</dbReference>
<dbReference type="InterPro" id="IPR014353">
    <property type="entry name" value="Membr-bd_ADH_cyt_c"/>
</dbReference>
<gene>
    <name evidence="7" type="ORF">Q8947_05815</name>
</gene>
<dbReference type="PANTHER" id="PTHR35008:SF4">
    <property type="entry name" value="BLL4482 PROTEIN"/>
    <property type="match status" value="1"/>
</dbReference>
<evidence type="ECO:0000259" key="6">
    <source>
        <dbReference type="PROSITE" id="PS51007"/>
    </source>
</evidence>
<dbReference type="InterPro" id="IPR009056">
    <property type="entry name" value="Cyt_c-like_dom"/>
</dbReference>
<reference evidence="7 8" key="1">
    <citation type="submission" date="2023-08" db="EMBL/GenBank/DDBJ databases">
        <title>Alcaligenaceae gen. nov., a novel taxon isolated from the sludge of Yixing Pesticide Factory.</title>
        <authorList>
            <person name="Ruan L."/>
        </authorList>
    </citation>
    <scope>NUCLEOTIDE SEQUENCE [LARGE SCALE GENOMIC DNA]</scope>
    <source>
        <strain evidence="7 8">LG-2</strain>
    </source>
</reference>
<organism evidence="7 8">
    <name type="scientific">Yanghanlia caeni</name>
    <dbReference type="NCBI Taxonomy" id="3064283"/>
    <lineage>
        <taxon>Bacteria</taxon>
        <taxon>Pseudomonadati</taxon>
        <taxon>Pseudomonadota</taxon>
        <taxon>Betaproteobacteria</taxon>
        <taxon>Burkholderiales</taxon>
        <taxon>Alcaligenaceae</taxon>
        <taxon>Yanghanlia</taxon>
    </lineage>
</organism>
<dbReference type="PIRSF" id="PIRSF000018">
    <property type="entry name" value="Mb_ADH_cyt_c"/>
    <property type="match status" value="1"/>
</dbReference>
<keyword evidence="8" id="KW-1185">Reference proteome</keyword>
<feature type="domain" description="Cytochrome c" evidence="6">
    <location>
        <begin position="189"/>
        <end position="298"/>
    </location>
</feature>
<dbReference type="Proteomes" id="UP001232156">
    <property type="component" value="Unassembled WGS sequence"/>
</dbReference>
<evidence type="ECO:0000256" key="3">
    <source>
        <dbReference type="ARBA" id="ARBA00023004"/>
    </source>
</evidence>
<protein>
    <submittedName>
        <fullName evidence="7">Cytochrome c</fullName>
    </submittedName>
</protein>
<evidence type="ECO:0000256" key="2">
    <source>
        <dbReference type="ARBA" id="ARBA00022723"/>
    </source>
</evidence>
<keyword evidence="2 4" id="KW-0479">Metal-binding</keyword>
<feature type="domain" description="Cytochrome c" evidence="6">
    <location>
        <begin position="44"/>
        <end position="147"/>
    </location>
</feature>
<feature type="chain" id="PRO_5045803139" evidence="5">
    <location>
        <begin position="35"/>
        <end position="418"/>
    </location>
</feature>
<comment type="caution">
    <text evidence="7">The sequence shown here is derived from an EMBL/GenBank/DDBJ whole genome shotgun (WGS) entry which is preliminary data.</text>
</comment>
<dbReference type="InterPro" id="IPR051459">
    <property type="entry name" value="Cytochrome_c-type_DH"/>
</dbReference>
<evidence type="ECO:0000313" key="8">
    <source>
        <dbReference type="Proteomes" id="UP001232156"/>
    </source>
</evidence>
<dbReference type="PROSITE" id="PS51007">
    <property type="entry name" value="CYTC"/>
    <property type="match status" value="3"/>
</dbReference>
<feature type="signal peptide" evidence="5">
    <location>
        <begin position="1"/>
        <end position="34"/>
    </location>
</feature>
<dbReference type="Pfam" id="PF00034">
    <property type="entry name" value="Cytochrom_C"/>
    <property type="match status" value="2"/>
</dbReference>
<accession>A0ABU1D5E9</accession>
<evidence type="ECO:0000313" key="7">
    <source>
        <dbReference type="EMBL" id="MDR4125497.1"/>
    </source>
</evidence>
<evidence type="ECO:0000256" key="5">
    <source>
        <dbReference type="SAM" id="SignalP"/>
    </source>
</evidence>
<dbReference type="PANTHER" id="PTHR35008">
    <property type="entry name" value="BLL4482 PROTEIN-RELATED"/>
    <property type="match status" value="1"/>
</dbReference>
<dbReference type="SUPFAM" id="SSF46626">
    <property type="entry name" value="Cytochrome c"/>
    <property type="match status" value="3"/>
</dbReference>
<keyword evidence="5" id="KW-0732">Signal</keyword>
<name>A0ABU1D5E9_9BURK</name>
<dbReference type="InterPro" id="IPR036909">
    <property type="entry name" value="Cyt_c-like_dom_sf"/>
</dbReference>
<sequence>MKHPFRFRSLSRAMRRAVPIACATLAAVVSATSAAAPDSPRADDQIETGRYLAIAANCAGCHTARPNAPYAGGTALPTGFGTFYGPNITPSREHGIGTWSADDFWQAMHLGKAPDGSPLYPAFPYPQYTAMSRADSDALYAYLMSLPAIDTPSRPHELRFPYDQRWLLSAWRALYFKPGQATPVTTDDADVQRGHYLVEVAGHCTACHTPRNRWGATDLARSLQGAVMPDSKWYATPLSGDAAGLADWSEDDIVQVLRTGFSRHGTAAGPMGEVVSHSTQYLHDTDLRAMARYLKTLPAATPAKPPRAAPDDAAMVTGARLYEQHCASCHGAEGEGAPPHWPALAGNASVKAPLANNVVLSILKGGYSPTTAHTPQPHGMPPFHALSDSDVAALATFVRNSWGNAAGPVNPHQVTPLR</sequence>
<dbReference type="Gene3D" id="1.10.760.10">
    <property type="entry name" value="Cytochrome c-like domain"/>
    <property type="match status" value="3"/>
</dbReference>